<protein>
    <submittedName>
        <fullName evidence="8">Response regulator</fullName>
    </submittedName>
</protein>
<comment type="caution">
    <text evidence="8">The sequence shown here is derived from an EMBL/GenBank/DDBJ whole genome shotgun (WGS) entry which is preliminary data.</text>
</comment>
<dbReference type="InterPro" id="IPR016032">
    <property type="entry name" value="Sig_transdc_resp-reg_C-effctor"/>
</dbReference>
<dbReference type="InterPro" id="IPR000792">
    <property type="entry name" value="Tscrpt_reg_LuxR_C"/>
</dbReference>
<dbReference type="PROSITE" id="PS50110">
    <property type="entry name" value="RESPONSE_REGULATORY"/>
    <property type="match status" value="1"/>
</dbReference>
<feature type="domain" description="Response regulatory" evidence="7">
    <location>
        <begin position="3"/>
        <end position="117"/>
    </location>
</feature>
<dbReference type="SMART" id="SM00421">
    <property type="entry name" value="HTH_LUXR"/>
    <property type="match status" value="1"/>
</dbReference>
<reference evidence="8 9" key="1">
    <citation type="submission" date="2019-12" db="EMBL/GenBank/DDBJ databases">
        <title>Whole genome sequencing of endophytic Actinobacterium Micromonospora sp. MPMI6T.</title>
        <authorList>
            <person name="Evv R."/>
            <person name="Podile A.R."/>
        </authorList>
    </citation>
    <scope>NUCLEOTIDE SEQUENCE [LARGE SCALE GENOMIC DNA]</scope>
    <source>
        <strain evidence="8 9">MPMI6</strain>
    </source>
</reference>
<evidence type="ECO:0000256" key="1">
    <source>
        <dbReference type="ARBA" id="ARBA00010641"/>
    </source>
</evidence>
<feature type="modified residue" description="4-aspartylphosphate" evidence="6">
    <location>
        <position position="53"/>
    </location>
</feature>
<evidence type="ECO:0000259" key="7">
    <source>
        <dbReference type="PROSITE" id="PS50110"/>
    </source>
</evidence>
<gene>
    <name evidence="8" type="ORF">GSF22_02875</name>
</gene>
<dbReference type="SUPFAM" id="SSF46894">
    <property type="entry name" value="C-terminal effector domain of the bipartite response regulators"/>
    <property type="match status" value="1"/>
</dbReference>
<dbReference type="PRINTS" id="PR00038">
    <property type="entry name" value="HTHLUXR"/>
</dbReference>
<dbReference type="InterPro" id="IPR036388">
    <property type="entry name" value="WH-like_DNA-bd_sf"/>
</dbReference>
<evidence type="ECO:0000256" key="4">
    <source>
        <dbReference type="ARBA" id="ARBA00023125"/>
    </source>
</evidence>
<evidence type="ECO:0000256" key="2">
    <source>
        <dbReference type="ARBA" id="ARBA00023015"/>
    </source>
</evidence>
<name>A0ABS3VKB1_MICEH</name>
<dbReference type="PANTHER" id="PTHR43214">
    <property type="entry name" value="TWO-COMPONENT RESPONSE REGULATOR"/>
    <property type="match status" value="1"/>
</dbReference>
<evidence type="ECO:0000313" key="9">
    <source>
        <dbReference type="Proteomes" id="UP000823521"/>
    </source>
</evidence>
<keyword evidence="5" id="KW-0804">Transcription</keyword>
<evidence type="ECO:0000256" key="5">
    <source>
        <dbReference type="ARBA" id="ARBA00023163"/>
    </source>
</evidence>
<dbReference type="Proteomes" id="UP000823521">
    <property type="component" value="Unassembled WGS sequence"/>
</dbReference>
<evidence type="ECO:0000256" key="3">
    <source>
        <dbReference type="ARBA" id="ARBA00023082"/>
    </source>
</evidence>
<accession>A0ABS3VKB1</accession>
<keyword evidence="3" id="KW-0731">Sigma factor</keyword>
<dbReference type="SMART" id="SM00448">
    <property type="entry name" value="REC"/>
    <property type="match status" value="1"/>
</dbReference>
<organism evidence="8 9">
    <name type="scientific">Micromonospora echinofusca</name>
    <dbReference type="NCBI Taxonomy" id="47858"/>
    <lineage>
        <taxon>Bacteria</taxon>
        <taxon>Bacillati</taxon>
        <taxon>Actinomycetota</taxon>
        <taxon>Actinomycetes</taxon>
        <taxon>Micromonosporales</taxon>
        <taxon>Micromonosporaceae</taxon>
        <taxon>Micromonospora</taxon>
    </lineage>
</organism>
<comment type="similarity">
    <text evidence="1">Belongs to the sigma-70 factor family. ECF subfamily.</text>
</comment>
<evidence type="ECO:0000256" key="6">
    <source>
        <dbReference type="PROSITE-ProRule" id="PRU00169"/>
    </source>
</evidence>
<dbReference type="Pfam" id="PF08281">
    <property type="entry name" value="Sigma70_r4_2"/>
    <property type="match status" value="1"/>
</dbReference>
<dbReference type="EMBL" id="WVUH01000010">
    <property type="protein sequence ID" value="MBO4204955.1"/>
    <property type="molecule type" value="Genomic_DNA"/>
</dbReference>
<proteinExistence type="inferred from homology"/>
<evidence type="ECO:0000313" key="8">
    <source>
        <dbReference type="EMBL" id="MBO4204955.1"/>
    </source>
</evidence>
<keyword evidence="9" id="KW-1185">Reference proteome</keyword>
<dbReference type="Gene3D" id="1.10.10.10">
    <property type="entry name" value="Winged helix-like DNA-binding domain superfamily/Winged helix DNA-binding domain"/>
    <property type="match status" value="1"/>
</dbReference>
<keyword evidence="4" id="KW-0238">DNA-binding</keyword>
<dbReference type="InterPro" id="IPR011006">
    <property type="entry name" value="CheY-like_superfamily"/>
</dbReference>
<keyword evidence="2" id="KW-0805">Transcription regulation</keyword>
<dbReference type="InterPro" id="IPR001789">
    <property type="entry name" value="Sig_transdc_resp-reg_receiver"/>
</dbReference>
<dbReference type="Gene3D" id="3.40.50.2300">
    <property type="match status" value="1"/>
</dbReference>
<dbReference type="Pfam" id="PF00072">
    <property type="entry name" value="Response_reg"/>
    <property type="match status" value="1"/>
</dbReference>
<dbReference type="InterPro" id="IPR039420">
    <property type="entry name" value="WalR-like"/>
</dbReference>
<keyword evidence="6" id="KW-0597">Phosphoprotein</keyword>
<dbReference type="SUPFAM" id="SSF52172">
    <property type="entry name" value="CheY-like"/>
    <property type="match status" value="1"/>
</dbReference>
<sequence>MIRVAAVDDDRMLLDGLATWVRSVPDLRLVATAATVDELLRDLAGPVDVVLLDLVLRDRSAAAENVGRLVSAGHRVLVLSVWARPDQVVATFEAGASGYVTKDHDLAALAAAVREVYAERPVFSTELAFACLGDTRPVRPQLSPRERAVLLAYASGMTLKAAARHLGIKPETARTYLDRVKVKYHDLGRPSRTKLELAERVREDQLR</sequence>
<dbReference type="InterPro" id="IPR013249">
    <property type="entry name" value="RNA_pol_sigma70_r4_t2"/>
</dbReference>